<evidence type="ECO:0000256" key="1">
    <source>
        <dbReference type="ARBA" id="ARBA00022723"/>
    </source>
</evidence>
<evidence type="ECO:0000259" key="3">
    <source>
        <dbReference type="SMART" id="SM01007"/>
    </source>
</evidence>
<dbReference type="SMART" id="SM01007">
    <property type="entry name" value="Aldolase_II"/>
    <property type="match status" value="1"/>
</dbReference>
<dbReference type="PANTHER" id="PTHR22789">
    <property type="entry name" value="FUCULOSE PHOSPHATE ALDOLASE"/>
    <property type="match status" value="1"/>
</dbReference>
<dbReference type="InterPro" id="IPR036409">
    <property type="entry name" value="Aldolase_II/adducin_N_sf"/>
</dbReference>
<evidence type="ECO:0000256" key="2">
    <source>
        <dbReference type="ARBA" id="ARBA00023239"/>
    </source>
</evidence>
<dbReference type="GO" id="GO:0008738">
    <property type="term" value="F:L-fuculose-phosphate aldolase activity"/>
    <property type="evidence" value="ECO:0007669"/>
    <property type="project" value="UniProtKB-EC"/>
</dbReference>
<organism evidence="4 5">
    <name type="scientific">Lysinibacillus agricola</name>
    <dbReference type="NCBI Taxonomy" id="2590012"/>
    <lineage>
        <taxon>Bacteria</taxon>
        <taxon>Bacillati</taxon>
        <taxon>Bacillota</taxon>
        <taxon>Bacilli</taxon>
        <taxon>Bacillales</taxon>
        <taxon>Bacillaceae</taxon>
        <taxon>Lysinibacillus</taxon>
    </lineage>
</organism>
<dbReference type="Gene3D" id="3.40.225.10">
    <property type="entry name" value="Class II aldolase/adducin N-terminal domain"/>
    <property type="match status" value="1"/>
</dbReference>
<dbReference type="RefSeq" id="WP_053594376.1">
    <property type="nucleotide sequence ID" value="NZ_CP067341.1"/>
</dbReference>
<name>A0ABX7AVH0_9BACI</name>
<keyword evidence="2 4" id="KW-0456">Lyase</keyword>
<evidence type="ECO:0000313" key="5">
    <source>
        <dbReference type="Proteomes" id="UP000596049"/>
    </source>
</evidence>
<evidence type="ECO:0000313" key="4">
    <source>
        <dbReference type="EMBL" id="QQP13799.1"/>
    </source>
</evidence>
<keyword evidence="5" id="KW-1185">Reference proteome</keyword>
<dbReference type="EMBL" id="CP067341">
    <property type="protein sequence ID" value="QQP13799.1"/>
    <property type="molecule type" value="Genomic_DNA"/>
</dbReference>
<dbReference type="Proteomes" id="UP000596049">
    <property type="component" value="Chromosome"/>
</dbReference>
<dbReference type="InterPro" id="IPR050197">
    <property type="entry name" value="Aldolase_class_II_sugar_metab"/>
</dbReference>
<sequence length="217" mass="23697">MRLQTEREKVVLHCQLMIRNGLTKGTGGNISIYVPAENCVAISPSGIPYEELTAADIVLIDLEGQVIEGHHKPSSEWAMHTMVYKRRPELKAVVHTHSIFAKTLACLREDLPAVSYLVAVAGKAVQCAEYASFGTPALGENALKAMEGSKAVLLANHGLLAGGANVEEAFNIAEEIELCAEVYVRARSIGTPVILDEKEMTYMLERFQTYGKPVENK</sequence>
<dbReference type="Pfam" id="PF00596">
    <property type="entry name" value="Aldolase_II"/>
    <property type="match status" value="1"/>
</dbReference>
<dbReference type="EC" id="4.1.2.17" evidence="4"/>
<gene>
    <name evidence="4" type="ORF">FJQ98_07065</name>
</gene>
<reference evidence="4 5" key="1">
    <citation type="submission" date="2020-01" db="EMBL/GenBank/DDBJ databases">
        <authorList>
            <person name="Liu G."/>
            <person name="Liu B."/>
        </authorList>
    </citation>
    <scope>NUCLEOTIDE SEQUENCE [LARGE SCALE GENOMIC DNA]</scope>
    <source>
        <strain evidence="4 5">FJAT-51161</strain>
    </source>
</reference>
<proteinExistence type="predicted"/>
<keyword evidence="1" id="KW-0479">Metal-binding</keyword>
<dbReference type="SUPFAM" id="SSF53639">
    <property type="entry name" value="AraD/HMP-PK domain-like"/>
    <property type="match status" value="1"/>
</dbReference>
<protein>
    <submittedName>
        <fullName evidence="4">L-fuculose-phosphate aldolase</fullName>
        <ecNumber evidence="4">4.1.2.17</ecNumber>
    </submittedName>
</protein>
<dbReference type="NCBIfam" id="NF005302">
    <property type="entry name" value="PRK06833.1"/>
    <property type="match status" value="1"/>
</dbReference>
<dbReference type="InterPro" id="IPR001303">
    <property type="entry name" value="Aldolase_II/adducin_N"/>
</dbReference>
<feature type="domain" description="Class II aldolase/adducin N-terminal" evidence="3">
    <location>
        <begin position="8"/>
        <end position="184"/>
    </location>
</feature>
<accession>A0ABX7AVH0</accession>
<dbReference type="PANTHER" id="PTHR22789:SF0">
    <property type="entry name" value="3-OXO-TETRONATE 4-PHOSPHATE DECARBOXYLASE-RELATED"/>
    <property type="match status" value="1"/>
</dbReference>